<evidence type="ECO:0000313" key="1">
    <source>
        <dbReference type="EMBL" id="GEP61709.1"/>
    </source>
</evidence>
<sequence>MNAVQALETACNRLTHDPQDRLSCALLLDALAHYRSSSLASLPVAAFHLVQISRDRADALSARILESDSLSDPSIDDEIRGLCHTVDSLVATLKQR</sequence>
<organism evidence="1 2">
    <name type="scientific">Reyranella soli</name>
    <dbReference type="NCBI Taxonomy" id="1230389"/>
    <lineage>
        <taxon>Bacteria</taxon>
        <taxon>Pseudomonadati</taxon>
        <taxon>Pseudomonadota</taxon>
        <taxon>Alphaproteobacteria</taxon>
        <taxon>Hyphomicrobiales</taxon>
        <taxon>Reyranellaceae</taxon>
        <taxon>Reyranella</taxon>
    </lineage>
</organism>
<protein>
    <submittedName>
        <fullName evidence="1">Uncharacterized protein</fullName>
    </submittedName>
</protein>
<dbReference type="Proteomes" id="UP000321058">
    <property type="component" value="Unassembled WGS sequence"/>
</dbReference>
<name>A0A512NRZ3_9HYPH</name>
<gene>
    <name evidence="1" type="ORF">RSO01_88750</name>
</gene>
<comment type="caution">
    <text evidence="1">The sequence shown here is derived from an EMBL/GenBank/DDBJ whole genome shotgun (WGS) entry which is preliminary data.</text>
</comment>
<accession>A0A512NRZ3</accession>
<dbReference type="EMBL" id="BKAJ01000248">
    <property type="protein sequence ID" value="GEP61709.1"/>
    <property type="molecule type" value="Genomic_DNA"/>
</dbReference>
<dbReference type="AlphaFoldDB" id="A0A512NRZ3"/>
<proteinExistence type="predicted"/>
<reference evidence="1 2" key="1">
    <citation type="submission" date="2019-07" db="EMBL/GenBank/DDBJ databases">
        <title>Whole genome shotgun sequence of Reyranella soli NBRC 108950.</title>
        <authorList>
            <person name="Hosoyama A."/>
            <person name="Uohara A."/>
            <person name="Ohji S."/>
            <person name="Ichikawa N."/>
        </authorList>
    </citation>
    <scope>NUCLEOTIDE SEQUENCE [LARGE SCALE GENOMIC DNA]</scope>
    <source>
        <strain evidence="1 2">NBRC 108950</strain>
    </source>
</reference>
<keyword evidence="2" id="KW-1185">Reference proteome</keyword>
<evidence type="ECO:0000313" key="2">
    <source>
        <dbReference type="Proteomes" id="UP000321058"/>
    </source>
</evidence>